<organism evidence="1 2">
    <name type="scientific">Caerostris extrusa</name>
    <name type="common">Bark spider</name>
    <name type="synonym">Caerostris bankana</name>
    <dbReference type="NCBI Taxonomy" id="172846"/>
    <lineage>
        <taxon>Eukaryota</taxon>
        <taxon>Metazoa</taxon>
        <taxon>Ecdysozoa</taxon>
        <taxon>Arthropoda</taxon>
        <taxon>Chelicerata</taxon>
        <taxon>Arachnida</taxon>
        <taxon>Araneae</taxon>
        <taxon>Araneomorphae</taxon>
        <taxon>Entelegynae</taxon>
        <taxon>Araneoidea</taxon>
        <taxon>Araneidae</taxon>
        <taxon>Caerostris</taxon>
    </lineage>
</organism>
<keyword evidence="2" id="KW-1185">Reference proteome</keyword>
<reference evidence="1 2" key="1">
    <citation type="submission" date="2021-06" db="EMBL/GenBank/DDBJ databases">
        <title>Caerostris extrusa draft genome.</title>
        <authorList>
            <person name="Kono N."/>
            <person name="Arakawa K."/>
        </authorList>
    </citation>
    <scope>NUCLEOTIDE SEQUENCE [LARGE SCALE GENOMIC DNA]</scope>
</reference>
<gene>
    <name evidence="1" type="ORF">CEXT_578951</name>
</gene>
<proteinExistence type="predicted"/>
<comment type="caution">
    <text evidence="1">The sequence shown here is derived from an EMBL/GenBank/DDBJ whole genome shotgun (WGS) entry which is preliminary data.</text>
</comment>
<dbReference type="EMBL" id="BPLR01001991">
    <property type="protein sequence ID" value="GIX68705.1"/>
    <property type="molecule type" value="Genomic_DNA"/>
</dbReference>
<evidence type="ECO:0000313" key="2">
    <source>
        <dbReference type="Proteomes" id="UP001054945"/>
    </source>
</evidence>
<dbReference type="AlphaFoldDB" id="A0AAV4M9Z6"/>
<evidence type="ECO:0000313" key="1">
    <source>
        <dbReference type="EMBL" id="GIX68705.1"/>
    </source>
</evidence>
<dbReference type="Proteomes" id="UP001054945">
    <property type="component" value="Unassembled WGS sequence"/>
</dbReference>
<protein>
    <submittedName>
        <fullName evidence="1">Uncharacterized protein</fullName>
    </submittedName>
</protein>
<sequence>MKILDTLVGDVQEVGNSDIKSALWIPNIIRPSFKDRFLRFKLALGHGEKNVCLAITIDIPEFQKLQCWLHSLAFLRHPVLMTRKSFFLDSCNLLP</sequence>
<accession>A0AAV4M9Z6</accession>
<name>A0AAV4M9Z6_CAEEX</name>